<sequence length="428" mass="49642">MVKVQIKSEKLTSFGGIFPIMEKFDRMLSCTIDSTLGLRSKVYGYQYSEIIRSLMCVYFCGGSCVEDVTSHLMEALCLHPPLRTCSADTILRAIRELTTPNLTYRSDSGKSYDFNVASDLNNLLVNALLATGQLLPDNEYDFDFDHQFIETEKFDAKITYKKFTGYSPGIATVGDVIVGIENRDGNTNVRFHQEDTLKRIFERLENARIHINRARMDCGSCSEAMVEMVEKHSRHFYIRANRCVSLYDDIFALRGWKTEYINGHEFEICSIIAEKWVGKAYRLVIQRQRSINKELDLWEGEYTYRCILTNDYTSTDRDIVEYYNKRGGAERVLDDMNNGFGWKRLPKSFMAENTVFLLLTALIRNFYRHLISDANMKSFGLKRTSRIKTFVFKYVSVPAKWIKTARQHILNIYTSNDAYMMAFKFDFG</sequence>
<dbReference type="EMBL" id="CP083681">
    <property type="protein sequence ID" value="UYU72003.1"/>
    <property type="molecule type" value="Genomic_DNA"/>
</dbReference>
<evidence type="ECO:0000313" key="3">
    <source>
        <dbReference type="EMBL" id="RHL62464.1"/>
    </source>
</evidence>
<dbReference type="KEGG" id="btho:Btheta7330_01630"/>
<accession>A0A0N7I9W1</accession>
<proteinExistence type="predicted"/>
<evidence type="ECO:0000313" key="4">
    <source>
        <dbReference type="EMBL" id="UYU72003.1"/>
    </source>
</evidence>
<dbReference type="Proteomes" id="UP000436825">
    <property type="component" value="Unassembled WGS sequence"/>
</dbReference>
<evidence type="ECO:0000313" key="6">
    <source>
        <dbReference type="Proteomes" id="UP000436825"/>
    </source>
</evidence>
<dbReference type="EMBL" id="QROV01000005">
    <property type="protein sequence ID" value="RHL62464.1"/>
    <property type="molecule type" value="Genomic_DNA"/>
</dbReference>
<reference evidence="3 5" key="1">
    <citation type="submission" date="2018-08" db="EMBL/GenBank/DDBJ databases">
        <title>A genome reference for cultivated species of the human gut microbiota.</title>
        <authorList>
            <person name="Zou Y."/>
            <person name="Xue W."/>
            <person name="Luo G."/>
        </authorList>
    </citation>
    <scope>NUCLEOTIDE SEQUENCE [LARGE SCALE GENOMIC DNA]</scope>
    <source>
        <strain evidence="3 5">AF37-12</strain>
    </source>
</reference>
<dbReference type="EMBL" id="WCRW01000022">
    <property type="protein sequence ID" value="KAB4451333.1"/>
    <property type="molecule type" value="Genomic_DNA"/>
</dbReference>
<organism evidence="3 5">
    <name type="scientific">Bacteroides thetaiotaomicron</name>
    <dbReference type="NCBI Taxonomy" id="818"/>
    <lineage>
        <taxon>Bacteria</taxon>
        <taxon>Pseudomonadati</taxon>
        <taxon>Bacteroidota</taxon>
        <taxon>Bacteroidia</taxon>
        <taxon>Bacteroidales</taxon>
        <taxon>Bacteroidaceae</taxon>
        <taxon>Bacteroides</taxon>
    </lineage>
</organism>
<name>A0A0N7I9W1_BACT4</name>
<evidence type="ECO:0000313" key="2">
    <source>
        <dbReference type="EMBL" id="KAB4451333.1"/>
    </source>
</evidence>
<dbReference type="InterPro" id="IPR047960">
    <property type="entry name" value="Transpos_IS1380"/>
</dbReference>
<dbReference type="GeneID" id="75113223"/>
<dbReference type="Pfam" id="PF01609">
    <property type="entry name" value="DDE_Tnp_1"/>
    <property type="match status" value="1"/>
</dbReference>
<reference evidence="4" key="3">
    <citation type="submission" date="2021-06" db="EMBL/GenBank/DDBJ databases">
        <title>Interrogation of the integrated mobile genetic elements in gut-associated Bacteroides with a consensus prediction approach.</title>
        <authorList>
            <person name="Campbell D.E."/>
            <person name="Leigh J.R."/>
            <person name="Kim T."/>
            <person name="England W."/>
            <person name="Whitaker R.J."/>
            <person name="Degnan P.H."/>
        </authorList>
    </citation>
    <scope>NUCLEOTIDE SEQUENCE</scope>
    <source>
        <strain evidence="4">VPI-BTDOT2</strain>
    </source>
</reference>
<dbReference type="Proteomes" id="UP001156216">
    <property type="component" value="Chromosome"/>
</dbReference>
<dbReference type="RefSeq" id="WP_004312659.1">
    <property type="nucleotide sequence ID" value="NZ_CAXSMB010000046.1"/>
</dbReference>
<evidence type="ECO:0000259" key="1">
    <source>
        <dbReference type="Pfam" id="PF01609"/>
    </source>
</evidence>
<gene>
    <name evidence="3" type="ORF">DW011_06360</name>
    <name evidence="2" type="ORF">GAN75_23190</name>
    <name evidence="4" type="ORF">KQP59_02490</name>
</gene>
<dbReference type="AlphaFoldDB" id="A0A0N7I9W1"/>
<dbReference type="Proteomes" id="UP000283616">
    <property type="component" value="Unassembled WGS sequence"/>
</dbReference>
<evidence type="ECO:0000313" key="5">
    <source>
        <dbReference type="Proteomes" id="UP000283616"/>
    </source>
</evidence>
<reference evidence="2 6" key="2">
    <citation type="journal article" date="2019" name="Nat. Med.">
        <title>A library of human gut bacterial isolates paired with longitudinal multiomics data enables mechanistic microbiome research.</title>
        <authorList>
            <person name="Poyet M."/>
            <person name="Groussin M."/>
            <person name="Gibbons S.M."/>
            <person name="Avila-Pacheco J."/>
            <person name="Jiang X."/>
            <person name="Kearney S.M."/>
            <person name="Perrotta A.R."/>
            <person name="Berdy B."/>
            <person name="Zhao S."/>
            <person name="Lieberman T.D."/>
            <person name="Swanson P.K."/>
            <person name="Smith M."/>
            <person name="Roesemann S."/>
            <person name="Alexander J.E."/>
            <person name="Rich S.A."/>
            <person name="Livny J."/>
            <person name="Vlamakis H."/>
            <person name="Clish C."/>
            <person name="Bullock K."/>
            <person name="Deik A."/>
            <person name="Scott J."/>
            <person name="Pierce K.A."/>
            <person name="Xavier R.J."/>
            <person name="Alm E.J."/>
        </authorList>
    </citation>
    <scope>NUCLEOTIDE SEQUENCE [LARGE SCALE GENOMIC DNA]</scope>
    <source>
        <strain evidence="2 6">BIOML-A160</strain>
    </source>
</reference>
<dbReference type="InterPro" id="IPR002559">
    <property type="entry name" value="Transposase_11"/>
</dbReference>
<dbReference type="NCBIfam" id="NF033539">
    <property type="entry name" value="transpos_IS1380"/>
    <property type="match status" value="1"/>
</dbReference>
<feature type="domain" description="Transposase IS4-like" evidence="1">
    <location>
        <begin position="142"/>
        <end position="366"/>
    </location>
</feature>
<protein>
    <submittedName>
        <fullName evidence="3">IS1380-like element ISBfi1 family transposase</fullName>
    </submittedName>
</protein>